<dbReference type="GeneID" id="95976869"/>
<feature type="transmembrane region" description="Helical" evidence="4">
    <location>
        <begin position="443"/>
        <end position="464"/>
    </location>
</feature>
<dbReference type="InterPro" id="IPR050327">
    <property type="entry name" value="Proton-linked_MCT"/>
</dbReference>
<feature type="transmembrane region" description="Helical" evidence="4">
    <location>
        <begin position="347"/>
        <end position="371"/>
    </location>
</feature>
<organism evidence="5 6">
    <name type="scientific">Neodothiora populina</name>
    <dbReference type="NCBI Taxonomy" id="2781224"/>
    <lineage>
        <taxon>Eukaryota</taxon>
        <taxon>Fungi</taxon>
        <taxon>Dikarya</taxon>
        <taxon>Ascomycota</taxon>
        <taxon>Pezizomycotina</taxon>
        <taxon>Dothideomycetes</taxon>
        <taxon>Dothideomycetidae</taxon>
        <taxon>Dothideales</taxon>
        <taxon>Dothioraceae</taxon>
        <taxon>Neodothiora</taxon>
    </lineage>
</organism>
<feature type="transmembrane region" description="Helical" evidence="4">
    <location>
        <begin position="86"/>
        <end position="104"/>
    </location>
</feature>
<gene>
    <name evidence="5" type="ORF">AAFC00_003167</name>
</gene>
<dbReference type="Gene3D" id="1.20.1250.20">
    <property type="entry name" value="MFS general substrate transporter like domains"/>
    <property type="match status" value="1"/>
</dbReference>
<proteinExistence type="inferred from homology"/>
<dbReference type="Proteomes" id="UP001562354">
    <property type="component" value="Unassembled WGS sequence"/>
</dbReference>
<sequence>MSSRPSSEEKPLDHSGVHTPIEVAEDQISVSPRPWTEKEEENENGFQSSLPNNQPKGESILTRVASRLSTRSLPEPPPPPDGGLKAWLQCAMAFLVIFNTWGFVNSFGTFQTHYSSILPESASTISWIGSVQTFVLFFLGTFSGRASDAGFFVPLFAVGSTIQVIGVFMTSLASEYYQLILAQGICTGIGSGILFTPAIGVLSTYFSTKRGLAIALATTGNSLGAALYPLMVRQMLPQLGFGWTMRVIGFLNLACLSVVLALMRPRLPPRKSGPLIDVTALKEPEFVLHTLGLSFHMATLYWSNYYMASYGRQNFGLSYSNSIILLIILNGVGIPARVCAGLMADRFFGVLNTFIALLILVCLLLYCWIGVDSKPGLYVFVCFYGIIIAAYQSLLPTSVTTMIKDLSKTGTRLGMVFSVFSFAALVGPPIGGAIINGNDYKYAQIWAGTSALVGTCLVATARILRFGWSLKVRC</sequence>
<feature type="transmembrane region" description="Helical" evidence="4">
    <location>
        <begin position="124"/>
        <end position="142"/>
    </location>
</feature>
<keyword evidence="6" id="KW-1185">Reference proteome</keyword>
<feature type="compositionally biased region" description="Basic and acidic residues" evidence="3">
    <location>
        <begin position="1"/>
        <end position="16"/>
    </location>
</feature>
<dbReference type="InterPro" id="IPR036259">
    <property type="entry name" value="MFS_trans_sf"/>
</dbReference>
<feature type="transmembrane region" description="Helical" evidence="4">
    <location>
        <begin position="149"/>
        <end position="170"/>
    </location>
</feature>
<keyword evidence="4" id="KW-0812">Transmembrane</keyword>
<dbReference type="PANTHER" id="PTHR11360">
    <property type="entry name" value="MONOCARBOXYLATE TRANSPORTER"/>
    <property type="match status" value="1"/>
</dbReference>
<feature type="transmembrane region" description="Helical" evidence="4">
    <location>
        <begin position="322"/>
        <end position="340"/>
    </location>
</feature>
<evidence type="ECO:0000256" key="3">
    <source>
        <dbReference type="SAM" id="MobiDB-lite"/>
    </source>
</evidence>
<dbReference type="SUPFAM" id="SSF103473">
    <property type="entry name" value="MFS general substrate transporter"/>
    <property type="match status" value="1"/>
</dbReference>
<feature type="transmembrane region" description="Helical" evidence="4">
    <location>
        <begin position="211"/>
        <end position="231"/>
    </location>
</feature>
<feature type="compositionally biased region" description="Polar residues" evidence="3">
    <location>
        <begin position="44"/>
        <end position="56"/>
    </location>
</feature>
<dbReference type="RefSeq" id="XP_069199110.1">
    <property type="nucleotide sequence ID" value="XM_069342607.1"/>
</dbReference>
<evidence type="ECO:0000313" key="6">
    <source>
        <dbReference type="Proteomes" id="UP001562354"/>
    </source>
</evidence>
<dbReference type="EMBL" id="JBFMKM010000012">
    <property type="protein sequence ID" value="KAL1302834.1"/>
    <property type="molecule type" value="Genomic_DNA"/>
</dbReference>
<feature type="region of interest" description="Disordered" evidence="3">
    <location>
        <begin position="1"/>
        <end position="57"/>
    </location>
</feature>
<evidence type="ECO:0000256" key="1">
    <source>
        <dbReference type="ARBA" id="ARBA00004141"/>
    </source>
</evidence>
<comment type="similarity">
    <text evidence="2">Belongs to the major facilitator superfamily. Monocarboxylate porter (TC 2.A.1.13) family.</text>
</comment>
<feature type="transmembrane region" description="Helical" evidence="4">
    <location>
        <begin position="377"/>
        <end position="395"/>
    </location>
</feature>
<name>A0ABR3P9J0_9PEZI</name>
<protein>
    <submittedName>
        <fullName evidence="5">Uncharacterized protein</fullName>
    </submittedName>
</protein>
<dbReference type="InterPro" id="IPR011701">
    <property type="entry name" value="MFS"/>
</dbReference>
<evidence type="ECO:0000256" key="4">
    <source>
        <dbReference type="SAM" id="Phobius"/>
    </source>
</evidence>
<feature type="transmembrane region" description="Helical" evidence="4">
    <location>
        <begin position="243"/>
        <end position="263"/>
    </location>
</feature>
<dbReference type="Pfam" id="PF07690">
    <property type="entry name" value="MFS_1"/>
    <property type="match status" value="1"/>
</dbReference>
<feature type="transmembrane region" description="Helical" evidence="4">
    <location>
        <begin position="416"/>
        <end position="437"/>
    </location>
</feature>
<comment type="caution">
    <text evidence="5">The sequence shown here is derived from an EMBL/GenBank/DDBJ whole genome shotgun (WGS) entry which is preliminary data.</text>
</comment>
<feature type="transmembrane region" description="Helical" evidence="4">
    <location>
        <begin position="176"/>
        <end position="199"/>
    </location>
</feature>
<keyword evidence="4" id="KW-0472">Membrane</keyword>
<reference evidence="5 6" key="1">
    <citation type="submission" date="2024-07" db="EMBL/GenBank/DDBJ databases">
        <title>Draft sequence of the Neodothiora populina.</title>
        <authorList>
            <person name="Drown D.D."/>
            <person name="Schuette U.S."/>
            <person name="Buechlein A.B."/>
            <person name="Rusch D.R."/>
            <person name="Winton L.W."/>
            <person name="Adams G.A."/>
        </authorList>
    </citation>
    <scope>NUCLEOTIDE SEQUENCE [LARGE SCALE GENOMIC DNA]</scope>
    <source>
        <strain evidence="5 6">CPC 39397</strain>
    </source>
</reference>
<accession>A0ABR3P9J0</accession>
<evidence type="ECO:0000256" key="2">
    <source>
        <dbReference type="ARBA" id="ARBA00006727"/>
    </source>
</evidence>
<keyword evidence="4" id="KW-1133">Transmembrane helix</keyword>
<comment type="subcellular location">
    <subcellularLocation>
        <location evidence="1">Membrane</location>
        <topology evidence="1">Multi-pass membrane protein</topology>
    </subcellularLocation>
</comment>
<dbReference type="PANTHER" id="PTHR11360:SF130">
    <property type="entry name" value="MAJOR FACILITATOR SUPERFAMILY (MFS) PROFILE DOMAIN-CONTAINING PROTEIN-RELATED"/>
    <property type="match status" value="1"/>
</dbReference>
<evidence type="ECO:0000313" key="5">
    <source>
        <dbReference type="EMBL" id="KAL1302834.1"/>
    </source>
</evidence>